<feature type="transmembrane region" description="Helical" evidence="1">
    <location>
        <begin position="6"/>
        <end position="26"/>
    </location>
</feature>
<evidence type="ECO:0000313" key="3">
    <source>
        <dbReference type="Proteomes" id="UP000024816"/>
    </source>
</evidence>
<feature type="transmembrane region" description="Helical" evidence="1">
    <location>
        <begin position="38"/>
        <end position="57"/>
    </location>
</feature>
<organism evidence="2 3">
    <name type="scientific">Hyphomonas jannaschiana VP2</name>
    <dbReference type="NCBI Taxonomy" id="1280952"/>
    <lineage>
        <taxon>Bacteria</taxon>
        <taxon>Pseudomonadati</taxon>
        <taxon>Pseudomonadota</taxon>
        <taxon>Alphaproteobacteria</taxon>
        <taxon>Hyphomonadales</taxon>
        <taxon>Hyphomonadaceae</taxon>
        <taxon>Hyphomonas</taxon>
    </lineage>
</organism>
<keyword evidence="1" id="KW-0812">Transmembrane</keyword>
<dbReference type="PATRIC" id="fig|1280952.3.peg.1208"/>
<reference evidence="2 3" key="1">
    <citation type="journal article" date="2014" name="Antonie Van Leeuwenhoek">
        <title>Hyphomonas beringensis sp. nov. and Hyphomonas chukchiensis sp. nov., isolated from surface seawater of the Bering Sea and Chukchi Sea.</title>
        <authorList>
            <person name="Li C."/>
            <person name="Lai Q."/>
            <person name="Li G."/>
            <person name="Dong C."/>
            <person name="Wang J."/>
            <person name="Liao Y."/>
            <person name="Shao Z."/>
        </authorList>
    </citation>
    <scope>NUCLEOTIDE SEQUENCE [LARGE SCALE GENOMIC DNA]</scope>
    <source>
        <strain evidence="2 3">VP2</strain>
    </source>
</reference>
<dbReference type="AlphaFoldDB" id="A0A059FH17"/>
<keyword evidence="3" id="KW-1185">Reference proteome</keyword>
<name>A0A059FH17_9PROT</name>
<sequence length="86" mass="8558">MEPTTLSWIIVVVTGSVVAKFLGLLMKRRDPGPVAGPVLGVIGAVAAWQGGTLLGLIDPANTVMAGLSAAAGGAVLYVAGALFKGR</sequence>
<gene>
    <name evidence="2" type="ORF">HJA_06087</name>
</gene>
<evidence type="ECO:0000313" key="2">
    <source>
        <dbReference type="EMBL" id="KCZ89798.1"/>
    </source>
</evidence>
<evidence type="ECO:0000256" key="1">
    <source>
        <dbReference type="SAM" id="Phobius"/>
    </source>
</evidence>
<keyword evidence="1" id="KW-1133">Transmembrane helix</keyword>
<dbReference type="EMBL" id="ARYJ01000003">
    <property type="protein sequence ID" value="KCZ89798.1"/>
    <property type="molecule type" value="Genomic_DNA"/>
</dbReference>
<keyword evidence="1" id="KW-0472">Membrane</keyword>
<dbReference type="Proteomes" id="UP000024816">
    <property type="component" value="Unassembled WGS sequence"/>
</dbReference>
<comment type="caution">
    <text evidence="2">The sequence shown here is derived from an EMBL/GenBank/DDBJ whole genome shotgun (WGS) entry which is preliminary data.</text>
</comment>
<dbReference type="RefSeq" id="WP_035579492.1">
    <property type="nucleotide sequence ID" value="NZ_ARYJ01000003.1"/>
</dbReference>
<accession>A0A059FH17</accession>
<protein>
    <submittedName>
        <fullName evidence="2">Uncharacterized protein</fullName>
    </submittedName>
</protein>
<proteinExistence type="predicted"/>
<feature type="transmembrane region" description="Helical" evidence="1">
    <location>
        <begin position="63"/>
        <end position="83"/>
    </location>
</feature>